<dbReference type="EMBL" id="KV427790">
    <property type="protein sequence ID" value="KZS99552.1"/>
    <property type="molecule type" value="Genomic_DNA"/>
</dbReference>
<dbReference type="InParanoid" id="A0A165AS35"/>
<name>A0A165AS35_9APHY</name>
<protein>
    <submittedName>
        <fullName evidence="1">Uncharacterized protein</fullName>
    </submittedName>
</protein>
<dbReference type="RefSeq" id="XP_040757293.1">
    <property type="nucleotide sequence ID" value="XM_040913664.1"/>
</dbReference>
<organism evidence="1 2">
    <name type="scientific">Laetiporus sulphureus 93-53</name>
    <dbReference type="NCBI Taxonomy" id="1314785"/>
    <lineage>
        <taxon>Eukaryota</taxon>
        <taxon>Fungi</taxon>
        <taxon>Dikarya</taxon>
        <taxon>Basidiomycota</taxon>
        <taxon>Agaricomycotina</taxon>
        <taxon>Agaricomycetes</taxon>
        <taxon>Polyporales</taxon>
        <taxon>Laetiporus</taxon>
    </lineage>
</organism>
<proteinExistence type="predicted"/>
<accession>A0A165AS35</accession>
<evidence type="ECO:0000313" key="2">
    <source>
        <dbReference type="Proteomes" id="UP000076871"/>
    </source>
</evidence>
<sequence length="198" mass="22354">MLSPFPHFSSPPHFDLDHPWAVITTSAPPLLLSWLDLLVTVLIISMNVPEFPQIEYPTQNILFLPRLFEGLLDTILCLEGKEPLWCYYLVSTDNFICDGAPSPTSSGEEWGAFFANLKDQSIMSAHTMGLCSHFVTTAVQTVLDRYTLFAKLDWLPWLSFMNIDRIALLKCLSLVSEPVWTLAAAKLAFNELYIKALE</sequence>
<gene>
    <name evidence="1" type="ORF">LAESUDRAFT_765412</name>
</gene>
<evidence type="ECO:0000313" key="1">
    <source>
        <dbReference type="EMBL" id="KZS99552.1"/>
    </source>
</evidence>
<dbReference type="AlphaFoldDB" id="A0A165AS35"/>
<dbReference type="Proteomes" id="UP000076871">
    <property type="component" value="Unassembled WGS sequence"/>
</dbReference>
<keyword evidence="2" id="KW-1185">Reference proteome</keyword>
<reference evidence="1 2" key="1">
    <citation type="journal article" date="2016" name="Mol. Biol. Evol.">
        <title>Comparative Genomics of Early-Diverging Mushroom-Forming Fungi Provides Insights into the Origins of Lignocellulose Decay Capabilities.</title>
        <authorList>
            <person name="Nagy L.G."/>
            <person name="Riley R."/>
            <person name="Tritt A."/>
            <person name="Adam C."/>
            <person name="Daum C."/>
            <person name="Floudas D."/>
            <person name="Sun H."/>
            <person name="Yadav J.S."/>
            <person name="Pangilinan J."/>
            <person name="Larsson K.H."/>
            <person name="Matsuura K."/>
            <person name="Barry K."/>
            <person name="Labutti K."/>
            <person name="Kuo R."/>
            <person name="Ohm R.A."/>
            <person name="Bhattacharya S.S."/>
            <person name="Shirouzu T."/>
            <person name="Yoshinaga Y."/>
            <person name="Martin F.M."/>
            <person name="Grigoriev I.V."/>
            <person name="Hibbett D.S."/>
        </authorList>
    </citation>
    <scope>NUCLEOTIDE SEQUENCE [LARGE SCALE GENOMIC DNA]</scope>
    <source>
        <strain evidence="1 2">93-53</strain>
    </source>
</reference>
<dbReference type="GeneID" id="63830692"/>